<name>A0A5Q0LX65_VARPD</name>
<dbReference type="EMBL" id="CP045644">
    <property type="protein sequence ID" value="QFZ81941.1"/>
    <property type="molecule type" value="Genomic_DNA"/>
</dbReference>
<dbReference type="PROSITE" id="PS51343">
    <property type="entry name" value="PII_GLNB_DOM"/>
    <property type="match status" value="1"/>
</dbReference>
<dbReference type="InterPro" id="IPR002187">
    <property type="entry name" value="N-reg_PII"/>
</dbReference>
<dbReference type="Pfam" id="PF00543">
    <property type="entry name" value="P-II"/>
    <property type="match status" value="1"/>
</dbReference>
<evidence type="ECO:0000313" key="1">
    <source>
        <dbReference type="EMBL" id="QFZ81941.1"/>
    </source>
</evidence>
<reference evidence="1 2" key="1">
    <citation type="submission" date="2019-10" db="EMBL/GenBank/DDBJ databases">
        <title>Complete genome sequence of Variovorax paradoxus 5C-2.</title>
        <authorList>
            <person name="Gogoleva N.E."/>
            <person name="Balkin A.S."/>
        </authorList>
    </citation>
    <scope>NUCLEOTIDE SEQUENCE [LARGE SCALE GENOMIC DNA]</scope>
    <source>
        <strain evidence="1 2">5C-2</strain>
    </source>
</reference>
<dbReference type="GO" id="GO:0030234">
    <property type="term" value="F:enzyme regulator activity"/>
    <property type="evidence" value="ECO:0007669"/>
    <property type="project" value="InterPro"/>
</dbReference>
<organism evidence="1 2">
    <name type="scientific">Variovorax paradoxus</name>
    <dbReference type="NCBI Taxonomy" id="34073"/>
    <lineage>
        <taxon>Bacteria</taxon>
        <taxon>Pseudomonadati</taxon>
        <taxon>Pseudomonadota</taxon>
        <taxon>Betaproteobacteria</taxon>
        <taxon>Burkholderiales</taxon>
        <taxon>Comamonadaceae</taxon>
        <taxon>Variovorax</taxon>
    </lineage>
</organism>
<gene>
    <name evidence="1" type="ORF">GFK26_03800</name>
</gene>
<dbReference type="Gene3D" id="3.30.70.120">
    <property type="match status" value="1"/>
</dbReference>
<dbReference type="SUPFAM" id="SSF54913">
    <property type="entry name" value="GlnB-like"/>
    <property type="match status" value="1"/>
</dbReference>
<dbReference type="AlphaFoldDB" id="A0A5Q0LX65"/>
<dbReference type="Proteomes" id="UP000326780">
    <property type="component" value="Chromosome"/>
</dbReference>
<dbReference type="InterPro" id="IPR015867">
    <property type="entry name" value="N-reg_PII/ATP_PRibTrfase_C"/>
</dbReference>
<dbReference type="GO" id="GO:0006808">
    <property type="term" value="P:regulation of nitrogen utilization"/>
    <property type="evidence" value="ECO:0007669"/>
    <property type="project" value="InterPro"/>
</dbReference>
<evidence type="ECO:0000313" key="2">
    <source>
        <dbReference type="Proteomes" id="UP000326780"/>
    </source>
</evidence>
<dbReference type="RefSeq" id="WP_093299036.1">
    <property type="nucleotide sequence ID" value="NZ_CP045644.1"/>
</dbReference>
<dbReference type="PRINTS" id="PR00340">
    <property type="entry name" value="PIIGLNB"/>
</dbReference>
<dbReference type="InterPro" id="IPR011322">
    <property type="entry name" value="N-reg_PII-like_a/b"/>
</dbReference>
<protein>
    <submittedName>
        <fullName evidence="1">P-II family nitrogen regulator</fullName>
    </submittedName>
</protein>
<dbReference type="SMART" id="SM00938">
    <property type="entry name" value="P-II"/>
    <property type="match status" value="1"/>
</dbReference>
<proteinExistence type="predicted"/>
<sequence>MKFSYVIAIVPPETVDALERRFRSIGIGGMTLTKVKGFGEYKNFFSRDLLSEHTKLEVFVEESHLEGLLNALLEVAGSDVPGAGIAAVMPVERFLHLRTGTEFLPAPSV</sequence>
<accession>A0A5Q0LX65</accession>